<keyword evidence="2" id="KW-1185">Reference proteome</keyword>
<accession>A0A3M7S1X3</accession>
<reference evidence="1 2" key="1">
    <citation type="journal article" date="2018" name="Sci. Rep.">
        <title>Genomic signatures of local adaptation to the degree of environmental predictability in rotifers.</title>
        <authorList>
            <person name="Franch-Gras L."/>
            <person name="Hahn C."/>
            <person name="Garcia-Roger E.M."/>
            <person name="Carmona M.J."/>
            <person name="Serra M."/>
            <person name="Gomez A."/>
        </authorList>
    </citation>
    <scope>NUCLEOTIDE SEQUENCE [LARGE SCALE GENOMIC DNA]</scope>
    <source>
        <strain evidence="1">HYR1</strain>
    </source>
</reference>
<dbReference type="Proteomes" id="UP000276133">
    <property type="component" value="Unassembled WGS sequence"/>
</dbReference>
<protein>
    <submittedName>
        <fullName evidence="1">Uncharacterized protein</fullName>
    </submittedName>
</protein>
<evidence type="ECO:0000313" key="2">
    <source>
        <dbReference type="Proteomes" id="UP000276133"/>
    </source>
</evidence>
<organism evidence="1 2">
    <name type="scientific">Brachionus plicatilis</name>
    <name type="common">Marine rotifer</name>
    <name type="synonym">Brachionus muelleri</name>
    <dbReference type="NCBI Taxonomy" id="10195"/>
    <lineage>
        <taxon>Eukaryota</taxon>
        <taxon>Metazoa</taxon>
        <taxon>Spiralia</taxon>
        <taxon>Gnathifera</taxon>
        <taxon>Rotifera</taxon>
        <taxon>Eurotatoria</taxon>
        <taxon>Monogononta</taxon>
        <taxon>Pseudotrocha</taxon>
        <taxon>Ploima</taxon>
        <taxon>Brachionidae</taxon>
        <taxon>Brachionus</taxon>
    </lineage>
</organism>
<dbReference type="AlphaFoldDB" id="A0A3M7S1X3"/>
<gene>
    <name evidence="1" type="ORF">BpHYR1_033778</name>
</gene>
<name>A0A3M7S1X3_BRAPC</name>
<proteinExistence type="predicted"/>
<evidence type="ECO:0000313" key="1">
    <source>
        <dbReference type="EMBL" id="RNA29813.1"/>
    </source>
</evidence>
<comment type="caution">
    <text evidence="1">The sequence shown here is derived from an EMBL/GenBank/DDBJ whole genome shotgun (WGS) entry which is preliminary data.</text>
</comment>
<dbReference type="EMBL" id="REGN01002160">
    <property type="protein sequence ID" value="RNA29813.1"/>
    <property type="molecule type" value="Genomic_DNA"/>
</dbReference>
<sequence length="96" mass="11189">MLNPIVCLKVKNSFFIPILVSKTNHSRLQVLQNISIKYSYNFPHDTPSDLPINFLDDIKLDNIEVRLNKLFIKYLKNNVIFKNSLTIEKNTIIISI</sequence>